<proteinExistence type="predicted"/>
<dbReference type="AlphaFoldDB" id="A0A2Z5JP59"/>
<evidence type="ECO:0000256" key="1">
    <source>
        <dbReference type="SAM" id="Coils"/>
    </source>
</evidence>
<evidence type="ECO:0000313" key="3">
    <source>
        <dbReference type="EMBL" id="AXE82049.1"/>
    </source>
</evidence>
<organism evidence="3 4">
    <name type="scientific">Streptomyces atratus</name>
    <dbReference type="NCBI Taxonomy" id="1893"/>
    <lineage>
        <taxon>Bacteria</taxon>
        <taxon>Bacillati</taxon>
        <taxon>Actinomycetota</taxon>
        <taxon>Actinomycetes</taxon>
        <taxon>Kitasatosporales</taxon>
        <taxon>Streptomycetaceae</taxon>
        <taxon>Streptomyces</taxon>
    </lineage>
</organism>
<sequence length="179" mass="18674">MPSVVGLLEERERGARQRVEVLREEADRVLAELRDAELFWERFVTAREVLAEVLAVPGGGADVEETAVPVAENTASTPTPTPTPTPKGGTVPGSVVPVRGEGVEVSVLSPDYQRIVGVLAASQAALACGEIASALGLERVPAKIEGVRSKAAGMAERGWLVKEPSGRFTLVPGLRGGGS</sequence>
<dbReference type="Proteomes" id="UP000252698">
    <property type="component" value="Chromosome"/>
</dbReference>
<evidence type="ECO:0000313" key="4">
    <source>
        <dbReference type="Proteomes" id="UP000252698"/>
    </source>
</evidence>
<dbReference type="GeneID" id="95524443"/>
<dbReference type="EMBL" id="CP027306">
    <property type="protein sequence ID" value="AXE82049.1"/>
    <property type="molecule type" value="Genomic_DNA"/>
</dbReference>
<feature type="region of interest" description="Disordered" evidence="2">
    <location>
        <begin position="72"/>
        <end position="93"/>
    </location>
</feature>
<name>A0A2Z5JP59_STRAR</name>
<feature type="coiled-coil region" evidence="1">
    <location>
        <begin position="5"/>
        <end position="36"/>
    </location>
</feature>
<evidence type="ECO:0000256" key="2">
    <source>
        <dbReference type="SAM" id="MobiDB-lite"/>
    </source>
</evidence>
<gene>
    <name evidence="3" type="ORF">C5746_39910</name>
</gene>
<dbReference type="KEGG" id="sata:C5746_39910"/>
<reference evidence="3 4" key="1">
    <citation type="journal article" date="2018" name="Front. Microbiol.">
        <title>Genome Sequencing of Streptomyces atratus SCSIOZH16 and Activation Production of Nocardamine via Metabolic Engineering.</title>
        <authorList>
            <person name="Li Y."/>
            <person name="Zhang C."/>
            <person name="Liu C."/>
            <person name="Ju J."/>
            <person name="Ma J."/>
        </authorList>
    </citation>
    <scope>NUCLEOTIDE SEQUENCE [LARGE SCALE GENOMIC DNA]</scope>
    <source>
        <strain evidence="3 4">SCSIO_ZH16</strain>
    </source>
</reference>
<accession>A0A2Z5JP59</accession>
<dbReference type="RefSeq" id="WP_114248444.1">
    <property type="nucleotide sequence ID" value="NZ_CP027306.1"/>
</dbReference>
<protein>
    <submittedName>
        <fullName evidence="3">Uncharacterized protein</fullName>
    </submittedName>
</protein>
<keyword evidence="1" id="KW-0175">Coiled coil</keyword>